<dbReference type="AlphaFoldDB" id="K6YA05"/>
<sequence>MPVGYVLEDNLVYMRLNEHYLGLTLNKLGLILLRTST</sequence>
<evidence type="ECO:0000313" key="2">
    <source>
        <dbReference type="Proteomes" id="UP000006251"/>
    </source>
</evidence>
<comment type="caution">
    <text evidence="1">The sequence shown here is derived from an EMBL/GenBank/DDBJ whole genome shotgun (WGS) entry which is preliminary data.</text>
</comment>
<keyword evidence="2" id="KW-1185">Reference proteome</keyword>
<dbReference type="Proteomes" id="UP000006251">
    <property type="component" value="Unassembled WGS sequence"/>
</dbReference>
<name>K6YA05_9ALTE</name>
<gene>
    <name evidence="1" type="ORF">GPAL_2728</name>
</gene>
<evidence type="ECO:0000313" key="1">
    <source>
        <dbReference type="EMBL" id="GAC29579.1"/>
    </source>
</evidence>
<accession>K6YA05</accession>
<protein>
    <submittedName>
        <fullName evidence="1">Uncharacterized protein</fullName>
    </submittedName>
</protein>
<organism evidence="1 2">
    <name type="scientific">Brumicola pallidula DSM 14239 = ACAM 615</name>
    <dbReference type="NCBI Taxonomy" id="1121922"/>
    <lineage>
        <taxon>Bacteria</taxon>
        <taxon>Pseudomonadati</taxon>
        <taxon>Pseudomonadota</taxon>
        <taxon>Gammaproteobacteria</taxon>
        <taxon>Alteromonadales</taxon>
        <taxon>Alteromonadaceae</taxon>
        <taxon>Brumicola</taxon>
    </lineage>
</organism>
<proteinExistence type="predicted"/>
<reference evidence="2" key="1">
    <citation type="journal article" date="2014" name="Environ. Microbiol.">
        <title>Comparative genomics of the marine bacterial genus Glaciecola reveals the high degree of genomic diversity and genomic characteristic for cold adaptation.</title>
        <authorList>
            <person name="Qin Q.L."/>
            <person name="Xie B.B."/>
            <person name="Yu Y."/>
            <person name="Shu Y.L."/>
            <person name="Rong J.C."/>
            <person name="Zhang Y.J."/>
            <person name="Zhao D.L."/>
            <person name="Chen X.L."/>
            <person name="Zhang X.Y."/>
            <person name="Chen B."/>
            <person name="Zhou B.C."/>
            <person name="Zhang Y.Z."/>
        </authorList>
    </citation>
    <scope>NUCLEOTIDE SEQUENCE [LARGE SCALE GENOMIC DNA]</scope>
    <source>
        <strain evidence="2">ACAM 615</strain>
    </source>
</reference>
<dbReference type="EMBL" id="BAEQ01000048">
    <property type="protein sequence ID" value="GAC29579.1"/>
    <property type="molecule type" value="Genomic_DNA"/>
</dbReference>